<evidence type="ECO:0000256" key="2">
    <source>
        <dbReference type="ARBA" id="ARBA00009370"/>
    </source>
</evidence>
<dbReference type="NCBIfam" id="TIGR02227">
    <property type="entry name" value="sigpep_I_bact"/>
    <property type="match status" value="1"/>
</dbReference>
<dbReference type="PANTHER" id="PTHR43390">
    <property type="entry name" value="SIGNAL PEPTIDASE I"/>
    <property type="match status" value="1"/>
</dbReference>
<evidence type="ECO:0000256" key="4">
    <source>
        <dbReference type="ARBA" id="ARBA00022801"/>
    </source>
</evidence>
<feature type="active site" evidence="5">
    <location>
        <position position="66"/>
    </location>
</feature>
<dbReference type="EMBL" id="MFFF01000023">
    <property type="protein sequence ID" value="OGE99054.1"/>
    <property type="molecule type" value="Genomic_DNA"/>
</dbReference>
<dbReference type="InterPro" id="IPR036286">
    <property type="entry name" value="LexA/Signal_pep-like_sf"/>
</dbReference>
<dbReference type="EC" id="3.4.21.89" evidence="3 6"/>
<evidence type="ECO:0000313" key="9">
    <source>
        <dbReference type="Proteomes" id="UP000177235"/>
    </source>
</evidence>
<dbReference type="CDD" id="cd06530">
    <property type="entry name" value="S26_SPase_I"/>
    <property type="match status" value="1"/>
</dbReference>
<comment type="similarity">
    <text evidence="2 6">Belongs to the peptidase S26 family.</text>
</comment>
<evidence type="ECO:0000256" key="1">
    <source>
        <dbReference type="ARBA" id="ARBA00000677"/>
    </source>
</evidence>
<dbReference type="PROSITE" id="PS00761">
    <property type="entry name" value="SPASE_I_3"/>
    <property type="match status" value="1"/>
</dbReference>
<dbReference type="GO" id="GO:0006465">
    <property type="term" value="P:signal peptide processing"/>
    <property type="evidence" value="ECO:0007669"/>
    <property type="project" value="InterPro"/>
</dbReference>
<dbReference type="InterPro" id="IPR019757">
    <property type="entry name" value="Pept_S26A_signal_pept_1_Lys-AS"/>
</dbReference>
<keyword evidence="4 6" id="KW-0378">Hydrolase</keyword>
<protein>
    <recommendedName>
        <fullName evidence="3 6">Signal peptidase I</fullName>
        <ecNumber evidence="3 6">3.4.21.89</ecNumber>
    </recommendedName>
</protein>
<proteinExistence type="inferred from homology"/>
<reference evidence="8 9" key="1">
    <citation type="journal article" date="2016" name="Nat. Commun.">
        <title>Thousands of microbial genomes shed light on interconnected biogeochemical processes in an aquifer system.</title>
        <authorList>
            <person name="Anantharaman K."/>
            <person name="Brown C.T."/>
            <person name="Hug L.A."/>
            <person name="Sharon I."/>
            <person name="Castelle C.J."/>
            <person name="Probst A.J."/>
            <person name="Thomas B.C."/>
            <person name="Singh A."/>
            <person name="Wilkins M.J."/>
            <person name="Karaoz U."/>
            <person name="Brodie E.L."/>
            <person name="Williams K.H."/>
            <person name="Hubbard S.S."/>
            <person name="Banfield J.F."/>
        </authorList>
    </citation>
    <scope>NUCLEOTIDE SEQUENCE [LARGE SCALE GENOMIC DNA]</scope>
</reference>
<dbReference type="GO" id="GO:0004252">
    <property type="term" value="F:serine-type endopeptidase activity"/>
    <property type="evidence" value="ECO:0007669"/>
    <property type="project" value="InterPro"/>
</dbReference>
<dbReference type="InterPro" id="IPR019758">
    <property type="entry name" value="Pept_S26A_signal_pept_1_CS"/>
</dbReference>
<dbReference type="Gene3D" id="2.10.109.10">
    <property type="entry name" value="Umud Fragment, subunit A"/>
    <property type="match status" value="1"/>
</dbReference>
<dbReference type="GO" id="GO:0009003">
    <property type="term" value="F:signal peptidase activity"/>
    <property type="evidence" value="ECO:0007669"/>
    <property type="project" value="UniProtKB-EC"/>
</dbReference>
<sequence length="169" mass="19388">MAVAIIIPVRWFLFQPFVVTGDSMRPTFHDGNYLIIDELTYRFREPARGEVVVMRFPRDPSQYFIKRIVGLPGEHIVIKEGRVTIHNGEHPEGLTLEEPYLASQSITHGNIERKLASDEFFVLGDNRLSSSDSRVWGTLPKKDIVGRVYLRLFPVDDLELFVPSPSYND</sequence>
<name>A0A1F5QA34_9BACT</name>
<organism evidence="8 9">
    <name type="scientific">Candidatus Doudnabacteria bacterium RIFCSPLOWO2_02_FULL_48_13</name>
    <dbReference type="NCBI Taxonomy" id="1817845"/>
    <lineage>
        <taxon>Bacteria</taxon>
        <taxon>Candidatus Doudnaibacteriota</taxon>
    </lineage>
</organism>
<dbReference type="AlphaFoldDB" id="A0A1F5QA34"/>
<evidence type="ECO:0000256" key="6">
    <source>
        <dbReference type="RuleBase" id="RU362042"/>
    </source>
</evidence>
<feature type="active site" evidence="5">
    <location>
        <position position="23"/>
    </location>
</feature>
<dbReference type="InterPro" id="IPR019533">
    <property type="entry name" value="Peptidase_S26"/>
</dbReference>
<dbReference type="InterPro" id="IPR000223">
    <property type="entry name" value="Pept_S26A_signal_pept_1"/>
</dbReference>
<comment type="subcellular location">
    <subcellularLocation>
        <location evidence="6">Membrane</location>
        <topology evidence="6">Single-pass type II membrane protein</topology>
    </subcellularLocation>
</comment>
<evidence type="ECO:0000256" key="5">
    <source>
        <dbReference type="PIRSR" id="PIRSR600223-1"/>
    </source>
</evidence>
<accession>A0A1F5QA34</accession>
<keyword evidence="6" id="KW-0645">Protease</keyword>
<gene>
    <name evidence="8" type="ORF">A3J05_04740</name>
</gene>
<dbReference type="Pfam" id="PF10502">
    <property type="entry name" value="Peptidase_S26"/>
    <property type="match status" value="1"/>
</dbReference>
<evidence type="ECO:0000256" key="3">
    <source>
        <dbReference type="ARBA" id="ARBA00013208"/>
    </source>
</evidence>
<dbReference type="GO" id="GO:0016020">
    <property type="term" value="C:membrane"/>
    <property type="evidence" value="ECO:0007669"/>
    <property type="project" value="UniProtKB-SubCell"/>
</dbReference>
<dbReference type="PANTHER" id="PTHR43390:SF1">
    <property type="entry name" value="CHLOROPLAST PROCESSING PEPTIDASE"/>
    <property type="match status" value="1"/>
</dbReference>
<evidence type="ECO:0000259" key="7">
    <source>
        <dbReference type="Pfam" id="PF10502"/>
    </source>
</evidence>
<evidence type="ECO:0000313" key="8">
    <source>
        <dbReference type="EMBL" id="OGE99054.1"/>
    </source>
</evidence>
<comment type="caution">
    <text evidence="8">The sequence shown here is derived from an EMBL/GenBank/DDBJ whole genome shotgun (WGS) entry which is preliminary data.</text>
</comment>
<dbReference type="Proteomes" id="UP000177235">
    <property type="component" value="Unassembled WGS sequence"/>
</dbReference>
<feature type="domain" description="Peptidase S26" evidence="7">
    <location>
        <begin position="1"/>
        <end position="152"/>
    </location>
</feature>
<comment type="catalytic activity">
    <reaction evidence="1 6">
        <text>Cleavage of hydrophobic, N-terminal signal or leader sequences from secreted and periplasmic proteins.</text>
        <dbReference type="EC" id="3.4.21.89"/>
    </reaction>
</comment>
<dbReference type="PRINTS" id="PR00727">
    <property type="entry name" value="LEADERPTASE"/>
</dbReference>
<dbReference type="PROSITE" id="PS00760">
    <property type="entry name" value="SPASE_I_2"/>
    <property type="match status" value="1"/>
</dbReference>
<dbReference type="SUPFAM" id="SSF51306">
    <property type="entry name" value="LexA/Signal peptidase"/>
    <property type="match status" value="1"/>
</dbReference>